<dbReference type="GeneID" id="56032042"/>
<feature type="region of interest" description="Disordered" evidence="1">
    <location>
        <begin position="25"/>
        <end position="53"/>
    </location>
</feature>
<dbReference type="InterPro" id="IPR006311">
    <property type="entry name" value="TAT_signal"/>
</dbReference>
<dbReference type="KEGG" id="haly:HYG82_02085"/>
<dbReference type="Proteomes" id="UP000509241">
    <property type="component" value="Chromosome"/>
</dbReference>
<feature type="region of interest" description="Disordered" evidence="1">
    <location>
        <begin position="151"/>
        <end position="192"/>
    </location>
</feature>
<reference evidence="2 3" key="1">
    <citation type="submission" date="2020-07" db="EMBL/GenBank/DDBJ databases">
        <authorList>
            <person name="Cui H."/>
        </authorList>
    </citation>
    <scope>NUCLEOTIDE SEQUENCE [LARGE SCALE GENOMIC DNA]</scope>
    <source>
        <strain evidence="2 3">YPL8</strain>
    </source>
</reference>
<dbReference type="AlphaFoldDB" id="A0A7D5KBF5"/>
<dbReference type="SUPFAM" id="SSF49503">
    <property type="entry name" value="Cupredoxins"/>
    <property type="match status" value="1"/>
</dbReference>
<dbReference type="EMBL" id="CP058601">
    <property type="protein sequence ID" value="QLG47721.1"/>
    <property type="molecule type" value="Genomic_DNA"/>
</dbReference>
<dbReference type="OrthoDB" id="265568at2157"/>
<organism evidence="2 3">
    <name type="scientific">Natrinema halophilum</name>
    <dbReference type="NCBI Taxonomy" id="1699371"/>
    <lineage>
        <taxon>Archaea</taxon>
        <taxon>Methanobacteriati</taxon>
        <taxon>Methanobacteriota</taxon>
        <taxon>Stenosarchaea group</taxon>
        <taxon>Halobacteria</taxon>
        <taxon>Halobacteriales</taxon>
        <taxon>Natrialbaceae</taxon>
        <taxon>Natrinema</taxon>
    </lineage>
</organism>
<evidence type="ECO:0008006" key="4">
    <source>
        <dbReference type="Google" id="ProtNLM"/>
    </source>
</evidence>
<evidence type="ECO:0000313" key="3">
    <source>
        <dbReference type="Proteomes" id="UP000509241"/>
    </source>
</evidence>
<dbReference type="PROSITE" id="PS51318">
    <property type="entry name" value="TAT"/>
    <property type="match status" value="1"/>
</dbReference>
<protein>
    <recommendedName>
        <fullName evidence="4">Copper binding protein, plastocyanin/azurin family</fullName>
    </recommendedName>
</protein>
<keyword evidence="3" id="KW-1185">Reference proteome</keyword>
<name>A0A7D5KBF5_9EURY</name>
<dbReference type="InterPro" id="IPR008972">
    <property type="entry name" value="Cupredoxin"/>
</dbReference>
<proteinExistence type="predicted"/>
<sequence>MTTFELTRRTALRLAGATVGAAGLTLPVTAQENETGDDEDEDDDRDGGGTDRQPIILAGRAEYWYGVAPAEIEGRENPQLTLEADREYDLVWINADGEEHELLLESDDGDELERSDSSATAGETVTMTFEATEEIAEYFCEYHPEAMRGDVEFDGGVDHAAHGHDHHGNETGGSNATDGQVDHETTGSDAGY</sequence>
<accession>A0A7D5KBF5</accession>
<gene>
    <name evidence="2" type="ORF">HYG82_02085</name>
</gene>
<dbReference type="RefSeq" id="WP_179259463.1">
    <property type="nucleotide sequence ID" value="NZ_CP058601.1"/>
</dbReference>
<evidence type="ECO:0000313" key="2">
    <source>
        <dbReference type="EMBL" id="QLG47721.1"/>
    </source>
</evidence>
<feature type="compositionally biased region" description="Basic and acidic residues" evidence="1">
    <location>
        <begin position="151"/>
        <end position="169"/>
    </location>
</feature>
<evidence type="ECO:0000256" key="1">
    <source>
        <dbReference type="SAM" id="MobiDB-lite"/>
    </source>
</evidence>
<feature type="compositionally biased region" description="Acidic residues" evidence="1">
    <location>
        <begin position="34"/>
        <end position="45"/>
    </location>
</feature>
<dbReference type="Gene3D" id="2.60.40.420">
    <property type="entry name" value="Cupredoxins - blue copper proteins"/>
    <property type="match status" value="1"/>
</dbReference>